<evidence type="ECO:0000313" key="2">
    <source>
        <dbReference type="EMBL" id="MBE9212319.1"/>
    </source>
</evidence>
<organism evidence="2 3">
    <name type="scientific">Plectonema cf. radiosum LEGE 06105</name>
    <dbReference type="NCBI Taxonomy" id="945769"/>
    <lineage>
        <taxon>Bacteria</taxon>
        <taxon>Bacillati</taxon>
        <taxon>Cyanobacteriota</taxon>
        <taxon>Cyanophyceae</taxon>
        <taxon>Oscillatoriophycideae</taxon>
        <taxon>Oscillatoriales</taxon>
        <taxon>Microcoleaceae</taxon>
        <taxon>Plectonema</taxon>
    </lineage>
</organism>
<proteinExistence type="predicted"/>
<sequence>MMKFFLATTICLCSTLLPSAKAKAADFSLNPNITFEVGDGFFGGSFDGQGDTDAIFPDNFDTVVLGTFGENSENAEFDISGLDVPSEESITKAIFQITVLPNETVGLGAIGQRPSSLAVRGYIGNGQPDATDFQAGTILDTASISPEYVEEFISFDVTSFIQNIVSNQNDFAGFGVRAQTIGGITLDRGTFSDKGPRLTITTARANTTISEPNLALGILACVFVSKIIFKKK</sequence>
<reference evidence="2" key="1">
    <citation type="submission" date="2020-10" db="EMBL/GenBank/DDBJ databases">
        <authorList>
            <person name="Castelo-Branco R."/>
            <person name="Eusebio N."/>
            <person name="Adriana R."/>
            <person name="Vieira A."/>
            <person name="Brugerolle De Fraissinette N."/>
            <person name="Rezende De Castro R."/>
            <person name="Schneider M.P."/>
            <person name="Vasconcelos V."/>
            <person name="Leao P.N."/>
        </authorList>
    </citation>
    <scope>NUCLEOTIDE SEQUENCE</scope>
    <source>
        <strain evidence="2">LEGE 06105</strain>
    </source>
</reference>
<gene>
    <name evidence="2" type="ORF">IQ247_06285</name>
</gene>
<evidence type="ECO:0000313" key="3">
    <source>
        <dbReference type="Proteomes" id="UP000620559"/>
    </source>
</evidence>
<dbReference type="EMBL" id="JADEWL010000013">
    <property type="protein sequence ID" value="MBE9212319.1"/>
    <property type="molecule type" value="Genomic_DNA"/>
</dbReference>
<feature type="chain" id="PRO_5035203854" evidence="1">
    <location>
        <begin position="25"/>
        <end position="232"/>
    </location>
</feature>
<feature type="signal peptide" evidence="1">
    <location>
        <begin position="1"/>
        <end position="24"/>
    </location>
</feature>
<keyword evidence="1" id="KW-0732">Signal</keyword>
<protein>
    <submittedName>
        <fullName evidence="2">PEP-CTERM sorting domain-containing protein</fullName>
    </submittedName>
</protein>
<name>A0A8J7F4J6_9CYAN</name>
<keyword evidence="3" id="KW-1185">Reference proteome</keyword>
<dbReference type="RefSeq" id="WP_193918137.1">
    <property type="nucleotide sequence ID" value="NZ_JADEWL010000013.1"/>
</dbReference>
<accession>A0A8J7F4J6</accession>
<dbReference type="Proteomes" id="UP000620559">
    <property type="component" value="Unassembled WGS sequence"/>
</dbReference>
<dbReference type="AlphaFoldDB" id="A0A8J7F4J6"/>
<evidence type="ECO:0000256" key="1">
    <source>
        <dbReference type="SAM" id="SignalP"/>
    </source>
</evidence>
<comment type="caution">
    <text evidence="2">The sequence shown here is derived from an EMBL/GenBank/DDBJ whole genome shotgun (WGS) entry which is preliminary data.</text>
</comment>